<name>A0A7K1SXU2_9SPHI</name>
<dbReference type="PANTHER" id="PTHR45947:SF13">
    <property type="entry name" value="TRANSFERASE"/>
    <property type="match status" value="1"/>
</dbReference>
<dbReference type="Gene3D" id="3.40.50.2000">
    <property type="entry name" value="Glycogen Phosphorylase B"/>
    <property type="match status" value="2"/>
</dbReference>
<proteinExistence type="predicted"/>
<dbReference type="CDD" id="cd03801">
    <property type="entry name" value="GT4_PimA-like"/>
    <property type="match status" value="1"/>
</dbReference>
<accession>A0A7K1SXU2</accession>
<dbReference type="InterPro" id="IPR028098">
    <property type="entry name" value="Glyco_trans_4-like_N"/>
</dbReference>
<organism evidence="3 4">
    <name type="scientific">Mucilaginibacter arboris</name>
    <dbReference type="NCBI Taxonomy" id="2682090"/>
    <lineage>
        <taxon>Bacteria</taxon>
        <taxon>Pseudomonadati</taxon>
        <taxon>Bacteroidota</taxon>
        <taxon>Sphingobacteriia</taxon>
        <taxon>Sphingobacteriales</taxon>
        <taxon>Sphingobacteriaceae</taxon>
        <taxon>Mucilaginibacter</taxon>
    </lineage>
</organism>
<dbReference type="SUPFAM" id="SSF53756">
    <property type="entry name" value="UDP-Glycosyltransferase/glycogen phosphorylase"/>
    <property type="match status" value="1"/>
</dbReference>
<dbReference type="Pfam" id="PF00534">
    <property type="entry name" value="Glycos_transf_1"/>
    <property type="match status" value="1"/>
</dbReference>
<keyword evidence="4" id="KW-1185">Reference proteome</keyword>
<dbReference type="Pfam" id="PF13439">
    <property type="entry name" value="Glyco_transf_4"/>
    <property type="match status" value="1"/>
</dbReference>
<keyword evidence="3" id="KW-0808">Transferase</keyword>
<feature type="domain" description="Glycosyltransferase subfamily 4-like N-terminal" evidence="2">
    <location>
        <begin position="51"/>
        <end position="106"/>
    </location>
</feature>
<evidence type="ECO:0000259" key="2">
    <source>
        <dbReference type="Pfam" id="PF13439"/>
    </source>
</evidence>
<dbReference type="EMBL" id="WPIK01000009">
    <property type="protein sequence ID" value="MVN22144.1"/>
    <property type="molecule type" value="Genomic_DNA"/>
</dbReference>
<evidence type="ECO:0000313" key="4">
    <source>
        <dbReference type="Proteomes" id="UP000462014"/>
    </source>
</evidence>
<dbReference type="InterPro" id="IPR001296">
    <property type="entry name" value="Glyco_trans_1"/>
</dbReference>
<feature type="domain" description="Glycosyl transferase family 1" evidence="1">
    <location>
        <begin position="205"/>
        <end position="358"/>
    </location>
</feature>
<dbReference type="Proteomes" id="UP000462014">
    <property type="component" value="Unassembled WGS sequence"/>
</dbReference>
<evidence type="ECO:0000313" key="3">
    <source>
        <dbReference type="EMBL" id="MVN22144.1"/>
    </source>
</evidence>
<dbReference type="InterPro" id="IPR050194">
    <property type="entry name" value="Glycosyltransferase_grp1"/>
</dbReference>
<protein>
    <submittedName>
        <fullName evidence="3">Glycosyltransferase</fullName>
    </submittedName>
</protein>
<comment type="caution">
    <text evidence="3">The sequence shown here is derived from an EMBL/GenBank/DDBJ whole genome shotgun (WGS) entry which is preliminary data.</text>
</comment>
<dbReference type="RefSeq" id="WP_157567106.1">
    <property type="nucleotide sequence ID" value="NZ_WPIK01000009.1"/>
</dbReference>
<dbReference type="GO" id="GO:0016757">
    <property type="term" value="F:glycosyltransferase activity"/>
    <property type="evidence" value="ECO:0007669"/>
    <property type="project" value="InterPro"/>
</dbReference>
<dbReference type="PANTHER" id="PTHR45947">
    <property type="entry name" value="SULFOQUINOVOSYL TRANSFERASE SQD2"/>
    <property type="match status" value="1"/>
</dbReference>
<sequence>MKVLYIHTYYTEKGGEDVVFETEKVKMQLNGITVASVLFNNARYSLFKIILQPFNLLSYYRIIRKIKLFKPDLIHIHNLHFAASPAVVWAAVFCKVPVVMTLHNYRLICPSAILYHNGELFLDSLKGGFPWKAVIKKVYKDSFLLSFWLACSIRLHKALGTWKKVEKFILLTEFSKKIFLQSDIGILEKQMIVKANFVNNHESNAAIKKNNFIYVGRLSEEKGIDTIIQAFEKFSFNLIIIGSGPLQKEVDDFTARNNCVKYLGFQDRLVVQEALKSSSALLFPSKSFEGMPMTILEALANGTPVIASSLGSIPSIIQDQYNGMLFSPGNSHDLVTKIKLWITMDEEDKNHYYKNAYNTYQKKYSSEISADKMLKIYQKVIL</sequence>
<reference evidence="3 4" key="1">
    <citation type="submission" date="2019-12" db="EMBL/GenBank/DDBJ databases">
        <title>Mucilaginibacter sp. HMF7410 genome sequencing and assembly.</title>
        <authorList>
            <person name="Kang H."/>
            <person name="Cha I."/>
            <person name="Kim H."/>
            <person name="Joh K."/>
        </authorList>
    </citation>
    <scope>NUCLEOTIDE SEQUENCE [LARGE SCALE GENOMIC DNA]</scope>
    <source>
        <strain evidence="3 4">HMF7410</strain>
    </source>
</reference>
<dbReference type="AlphaFoldDB" id="A0A7K1SXU2"/>
<evidence type="ECO:0000259" key="1">
    <source>
        <dbReference type="Pfam" id="PF00534"/>
    </source>
</evidence>
<gene>
    <name evidence="3" type="ORF">GO621_11440</name>
</gene>